<accession>A0ABT6WF09</accession>
<feature type="region of interest" description="Disordered" evidence="1">
    <location>
        <begin position="42"/>
        <end position="62"/>
    </location>
</feature>
<name>A0ABT6WF09_9ACTN</name>
<comment type="caution">
    <text evidence="2">The sequence shown here is derived from an EMBL/GenBank/DDBJ whole genome shotgun (WGS) entry which is preliminary data.</text>
</comment>
<proteinExistence type="predicted"/>
<evidence type="ECO:0000313" key="2">
    <source>
        <dbReference type="EMBL" id="MDI6098268.1"/>
    </source>
</evidence>
<gene>
    <name evidence="2" type="ORF">QLQ12_06585</name>
</gene>
<dbReference type="Proteomes" id="UP001241758">
    <property type="component" value="Unassembled WGS sequence"/>
</dbReference>
<reference evidence="2 3" key="1">
    <citation type="submission" date="2023-05" db="EMBL/GenBank/DDBJ databases">
        <title>Actinoplanes sp. NEAU-A12 genome sequencing.</title>
        <authorList>
            <person name="Wang Z.-S."/>
        </authorList>
    </citation>
    <scope>NUCLEOTIDE SEQUENCE [LARGE SCALE GENOMIC DNA]</scope>
    <source>
        <strain evidence="2 3">NEAU-A12</strain>
    </source>
</reference>
<evidence type="ECO:0000256" key="1">
    <source>
        <dbReference type="SAM" id="MobiDB-lite"/>
    </source>
</evidence>
<protein>
    <submittedName>
        <fullName evidence="2">Uncharacterized protein</fullName>
    </submittedName>
</protein>
<dbReference type="EMBL" id="JASCTH010000003">
    <property type="protein sequence ID" value="MDI6098268.1"/>
    <property type="molecule type" value="Genomic_DNA"/>
</dbReference>
<sequence>MTVLSVAPTCRIRGTSLDFHAPGVTPGALSSSSVDDRWHRNETGHRYEPEGPAVPGFVQADPPQGRVRVIGRIHAAMT</sequence>
<evidence type="ECO:0000313" key="3">
    <source>
        <dbReference type="Proteomes" id="UP001241758"/>
    </source>
</evidence>
<dbReference type="RefSeq" id="WP_282757829.1">
    <property type="nucleotide sequence ID" value="NZ_JASCTH010000003.1"/>
</dbReference>
<organism evidence="2 3">
    <name type="scientific">Actinoplanes sandaracinus</name>
    <dbReference type="NCBI Taxonomy" id="3045177"/>
    <lineage>
        <taxon>Bacteria</taxon>
        <taxon>Bacillati</taxon>
        <taxon>Actinomycetota</taxon>
        <taxon>Actinomycetes</taxon>
        <taxon>Micromonosporales</taxon>
        <taxon>Micromonosporaceae</taxon>
        <taxon>Actinoplanes</taxon>
    </lineage>
</organism>
<keyword evidence="3" id="KW-1185">Reference proteome</keyword>